<dbReference type="CDD" id="cd18831">
    <property type="entry name" value="GH43_AnAbnA-like"/>
    <property type="match status" value="1"/>
</dbReference>
<dbReference type="PIRSF" id="PIRSF026534">
    <property type="entry name" value="Endo_alpha-L-arabinosidase"/>
    <property type="match status" value="1"/>
</dbReference>
<keyword evidence="6 7" id="KW-0326">Glycosidase</keyword>
<feature type="active site" description="Proton donor" evidence="8">
    <location>
        <position position="222"/>
    </location>
</feature>
<dbReference type="SUPFAM" id="SSF75005">
    <property type="entry name" value="Arabinanase/levansucrase/invertase"/>
    <property type="match status" value="1"/>
</dbReference>
<organism evidence="11 12">
    <name type="scientific">Pleomassaria siparia CBS 279.74</name>
    <dbReference type="NCBI Taxonomy" id="1314801"/>
    <lineage>
        <taxon>Eukaryota</taxon>
        <taxon>Fungi</taxon>
        <taxon>Dikarya</taxon>
        <taxon>Ascomycota</taxon>
        <taxon>Pezizomycotina</taxon>
        <taxon>Dothideomycetes</taxon>
        <taxon>Pleosporomycetidae</taxon>
        <taxon>Pleosporales</taxon>
        <taxon>Pleomassariaceae</taxon>
        <taxon>Pleomassaria</taxon>
    </lineage>
</organism>
<dbReference type="GO" id="GO:0046558">
    <property type="term" value="F:arabinan endo-1,5-alpha-L-arabinosidase activity"/>
    <property type="evidence" value="ECO:0007669"/>
    <property type="project" value="UniProtKB-EC"/>
</dbReference>
<feature type="site" description="Important for catalytic activity, responsible for pKa modulation of the active site Glu and correct orientation of both the proton donor and substrate" evidence="9">
    <location>
        <position position="159"/>
    </location>
</feature>
<evidence type="ECO:0000313" key="11">
    <source>
        <dbReference type="EMBL" id="KAF2712666.1"/>
    </source>
</evidence>
<comment type="pathway">
    <text evidence="2 7">Glycan metabolism; L-arabinan degradation.</text>
</comment>
<dbReference type="InterPro" id="IPR050727">
    <property type="entry name" value="GH43_arabinanases"/>
</dbReference>
<evidence type="ECO:0000256" key="10">
    <source>
        <dbReference type="SAM" id="SignalP"/>
    </source>
</evidence>
<evidence type="ECO:0000313" key="12">
    <source>
        <dbReference type="Proteomes" id="UP000799428"/>
    </source>
</evidence>
<feature type="signal peptide" evidence="10">
    <location>
        <begin position="1"/>
        <end position="16"/>
    </location>
</feature>
<dbReference type="PANTHER" id="PTHR43301">
    <property type="entry name" value="ARABINAN ENDO-1,5-ALPHA-L-ARABINOSIDASE"/>
    <property type="match status" value="1"/>
</dbReference>
<dbReference type="GO" id="GO:0031222">
    <property type="term" value="P:arabinan catabolic process"/>
    <property type="evidence" value="ECO:0007669"/>
    <property type="project" value="UniProtKB-UniPathway"/>
</dbReference>
<comment type="similarity">
    <text evidence="3 7">Belongs to the glycosyl hydrolase 43 family.</text>
</comment>
<dbReference type="AlphaFoldDB" id="A0A6G1KIC9"/>
<dbReference type="UniPathway" id="UPA00667"/>
<dbReference type="PANTHER" id="PTHR43301:SF3">
    <property type="entry name" value="ARABINAN ENDO-1,5-ALPHA-L-ARABINOSIDASE A-RELATED"/>
    <property type="match status" value="1"/>
</dbReference>
<evidence type="ECO:0000256" key="7">
    <source>
        <dbReference type="PIRNR" id="PIRNR026534"/>
    </source>
</evidence>
<sequence>MFHLSTVLALCITAYAANIPSPLSRRAIPDPICTGVCTGTIRDPYVLRRDDGTWFRFTTEGNIRIATAPSISGPWSTNSGEAGALLPGGSIIHLSDDQRLWAPNVFYSNGLFYNYYTVSQIGSQNSAIGVATSATADPGTWTDHGSIDLPANSQYNRIDANFFRTCATCTPYLYFGSSWDGVFQTTLTSDLLKWSGESPINIVKNTTFPAVVVKNPYPSIVEAPFMWWLPIDGTTYFWMFFSSGACCNTPSSEGGLEAPGDEYKIMACRSTSINGPWKDKDSRDCATENGGSVVLRSHGDTYAPGGQGVAYDPDSNRYALYYHYVNKADGTYDDFRFGFNWVDFSTGWPEVVE</sequence>
<feature type="chain" id="PRO_5026253364" description="Arabinan endo-1,5-alpha-L-arabinosidase" evidence="10">
    <location>
        <begin position="17"/>
        <end position="353"/>
    </location>
</feature>
<name>A0A6G1KIC9_9PLEO</name>
<keyword evidence="5 7" id="KW-0378">Hydrolase</keyword>
<accession>A0A6G1KIC9</accession>
<evidence type="ECO:0000256" key="4">
    <source>
        <dbReference type="ARBA" id="ARBA00012586"/>
    </source>
</evidence>
<dbReference type="EC" id="3.2.1.99" evidence="4 7"/>
<dbReference type="InterPro" id="IPR023296">
    <property type="entry name" value="Glyco_hydro_beta-prop_sf"/>
</dbReference>
<evidence type="ECO:0000256" key="3">
    <source>
        <dbReference type="ARBA" id="ARBA00009865"/>
    </source>
</evidence>
<proteinExistence type="inferred from homology"/>
<keyword evidence="12" id="KW-1185">Reference proteome</keyword>
<dbReference type="Proteomes" id="UP000799428">
    <property type="component" value="Unassembled WGS sequence"/>
</dbReference>
<keyword evidence="10" id="KW-0732">Signal</keyword>
<evidence type="ECO:0000256" key="6">
    <source>
        <dbReference type="ARBA" id="ARBA00023295"/>
    </source>
</evidence>
<protein>
    <recommendedName>
        <fullName evidence="4 7">Arabinan endo-1,5-alpha-L-arabinosidase</fullName>
        <ecNumber evidence="4 7">3.2.1.99</ecNumber>
    </recommendedName>
</protein>
<evidence type="ECO:0000256" key="9">
    <source>
        <dbReference type="PIRSR" id="PIRSR606710-2"/>
    </source>
</evidence>
<dbReference type="InterPro" id="IPR006710">
    <property type="entry name" value="Glyco_hydro_43"/>
</dbReference>
<reference evidence="11" key="1">
    <citation type="journal article" date="2020" name="Stud. Mycol.">
        <title>101 Dothideomycetes genomes: a test case for predicting lifestyles and emergence of pathogens.</title>
        <authorList>
            <person name="Haridas S."/>
            <person name="Albert R."/>
            <person name="Binder M."/>
            <person name="Bloem J."/>
            <person name="Labutti K."/>
            <person name="Salamov A."/>
            <person name="Andreopoulos B."/>
            <person name="Baker S."/>
            <person name="Barry K."/>
            <person name="Bills G."/>
            <person name="Bluhm B."/>
            <person name="Cannon C."/>
            <person name="Castanera R."/>
            <person name="Culley D."/>
            <person name="Daum C."/>
            <person name="Ezra D."/>
            <person name="Gonzalez J."/>
            <person name="Henrissat B."/>
            <person name="Kuo A."/>
            <person name="Liang C."/>
            <person name="Lipzen A."/>
            <person name="Lutzoni F."/>
            <person name="Magnuson J."/>
            <person name="Mondo S."/>
            <person name="Nolan M."/>
            <person name="Ohm R."/>
            <person name="Pangilinan J."/>
            <person name="Park H.-J."/>
            <person name="Ramirez L."/>
            <person name="Alfaro M."/>
            <person name="Sun H."/>
            <person name="Tritt A."/>
            <person name="Yoshinaga Y."/>
            <person name="Zwiers L.-H."/>
            <person name="Turgeon B."/>
            <person name="Goodwin S."/>
            <person name="Spatafora J."/>
            <person name="Crous P."/>
            <person name="Grigoriev I."/>
        </authorList>
    </citation>
    <scope>NUCLEOTIDE SEQUENCE</scope>
    <source>
        <strain evidence="11">CBS 279.74</strain>
    </source>
</reference>
<evidence type="ECO:0000256" key="1">
    <source>
        <dbReference type="ARBA" id="ARBA00000375"/>
    </source>
</evidence>
<dbReference type="EMBL" id="MU005766">
    <property type="protein sequence ID" value="KAF2712666.1"/>
    <property type="molecule type" value="Genomic_DNA"/>
</dbReference>
<evidence type="ECO:0000256" key="8">
    <source>
        <dbReference type="PIRSR" id="PIRSR606710-1"/>
    </source>
</evidence>
<gene>
    <name evidence="11" type="ORF">K504DRAFT_531725</name>
</gene>
<dbReference type="Pfam" id="PF04616">
    <property type="entry name" value="Glyco_hydro_43"/>
    <property type="match status" value="1"/>
</dbReference>
<evidence type="ECO:0000256" key="5">
    <source>
        <dbReference type="ARBA" id="ARBA00022801"/>
    </source>
</evidence>
<dbReference type="InterPro" id="IPR016840">
    <property type="entry name" value="Glyco_hydro_43_endo_a_Ara-ase"/>
</dbReference>
<comment type="catalytic activity">
    <reaction evidence="1 7">
        <text>Endohydrolysis of (1-&gt;5)-alpha-arabinofuranosidic linkages in (1-&gt;5)-arabinans.</text>
        <dbReference type="EC" id="3.2.1.99"/>
    </reaction>
</comment>
<dbReference type="OrthoDB" id="195678at2759"/>
<dbReference type="Gene3D" id="2.115.10.20">
    <property type="entry name" value="Glycosyl hydrolase domain, family 43"/>
    <property type="match status" value="1"/>
</dbReference>
<evidence type="ECO:0000256" key="2">
    <source>
        <dbReference type="ARBA" id="ARBA00004834"/>
    </source>
</evidence>
<feature type="active site" description="Proton acceptor" evidence="8">
    <location>
        <position position="43"/>
    </location>
</feature>